<name>A0A6J5LZS4_9CAUD</name>
<organism evidence="1">
    <name type="scientific">uncultured Caudovirales phage</name>
    <dbReference type="NCBI Taxonomy" id="2100421"/>
    <lineage>
        <taxon>Viruses</taxon>
        <taxon>Duplodnaviria</taxon>
        <taxon>Heunggongvirae</taxon>
        <taxon>Uroviricota</taxon>
        <taxon>Caudoviricetes</taxon>
        <taxon>Peduoviridae</taxon>
        <taxon>Maltschvirus</taxon>
        <taxon>Maltschvirus maltsch</taxon>
    </lineage>
</organism>
<proteinExistence type="predicted"/>
<dbReference type="EMBL" id="LR796350">
    <property type="protein sequence ID" value="CAB4139412.1"/>
    <property type="molecule type" value="Genomic_DNA"/>
</dbReference>
<protein>
    <submittedName>
        <fullName evidence="1">Uncharacterized protein</fullName>
    </submittedName>
</protein>
<sequence>MGSKAKVPEPNPQADYNQYLAEGRNALRVQAALLPEQADLERGLAPQLIDTRMSGLRATSQGLLGLYGDLYAPAQQMQQRYATDQMSMLAGMGAQSTQAALGSLDATTRGIYSTFGQQALSDLQAGTSLNAQETTQAQQAARAAGAARGVNFSRQGTDLEILNTYNMGQRRLQQRQNVAQQAYQMGASQQGVGLQAFLNPAFAASQQYSLTGLAGGATGMYADVGQSPFLQPESQYLANIRANRIQMETAIQSANAQRSAGITGGLLSAAGTMGGAAIKAGVLFGCWVAREVYGEETAEWLLFRAWLHEEAPAWLRNLYLQEGERFAAFISDKPILKFFVKKAMDIVVKPRFKLLNA</sequence>
<evidence type="ECO:0000313" key="1">
    <source>
        <dbReference type="EMBL" id="CAB4139412.1"/>
    </source>
</evidence>
<accession>A0A6J5LZS4</accession>
<reference evidence="1" key="1">
    <citation type="submission" date="2020-04" db="EMBL/GenBank/DDBJ databases">
        <authorList>
            <person name="Chiriac C."/>
            <person name="Salcher M."/>
            <person name="Ghai R."/>
            <person name="Kavagutti S V."/>
        </authorList>
    </citation>
    <scope>NUCLEOTIDE SEQUENCE</scope>
</reference>
<gene>
    <name evidence="1" type="ORF">UFOVP340_36</name>
</gene>